<evidence type="ECO:0000313" key="2">
    <source>
        <dbReference type="Proteomes" id="UP001190465"/>
    </source>
</evidence>
<evidence type="ECO:0000313" key="1">
    <source>
        <dbReference type="EMBL" id="CAJ1508067.1"/>
    </source>
</evidence>
<keyword evidence="2" id="KW-1185">Reference proteome</keyword>
<dbReference type="RefSeq" id="WP_308479083.1">
    <property type="nucleotide sequence ID" value="NZ_OY726397.1"/>
</dbReference>
<sequence length="103" mass="10778">MGQDGVRVDADALRAVAGEFERVAEMVERAVRPPLSFGSAVAGRDHAADGAAIPRGIERVVTDAMLWSRAAAEIGAGLRAGAQRYADFDRGLAGRLGSDDRAL</sequence>
<reference evidence="1 2" key="1">
    <citation type="submission" date="2023-08" db="EMBL/GenBank/DDBJ databases">
        <authorList>
            <person name="Folkvardsen B D."/>
            <person name="Norman A."/>
        </authorList>
    </citation>
    <scope>NUCLEOTIDE SEQUENCE [LARGE SCALE GENOMIC DNA]</scope>
    <source>
        <strain evidence="1 2">Mu0053</strain>
    </source>
</reference>
<organism evidence="1 2">
    <name type="scientific">[Mycobacterium] burgundiense</name>
    <dbReference type="NCBI Taxonomy" id="3064286"/>
    <lineage>
        <taxon>Bacteria</taxon>
        <taxon>Bacillati</taxon>
        <taxon>Actinomycetota</taxon>
        <taxon>Actinomycetes</taxon>
        <taxon>Mycobacteriales</taxon>
        <taxon>Mycobacteriaceae</taxon>
        <taxon>Mycolicibacterium</taxon>
    </lineage>
</organism>
<proteinExistence type="predicted"/>
<name>A0ABN9NKP1_9MYCO</name>
<protein>
    <submittedName>
        <fullName evidence="1">Type VII secretion target</fullName>
    </submittedName>
</protein>
<dbReference type="EMBL" id="OY726397">
    <property type="protein sequence ID" value="CAJ1508067.1"/>
    <property type="molecule type" value="Genomic_DNA"/>
</dbReference>
<dbReference type="Proteomes" id="UP001190465">
    <property type="component" value="Chromosome"/>
</dbReference>
<accession>A0ABN9NKP1</accession>
<gene>
    <name evidence="1" type="ORF">MU0053_003722</name>
</gene>